<dbReference type="SMART" id="SM00710">
    <property type="entry name" value="PbH1"/>
    <property type="match status" value="5"/>
</dbReference>
<gene>
    <name evidence="2" type="ORF">J3R75_003647</name>
</gene>
<evidence type="ECO:0000313" key="2">
    <source>
        <dbReference type="EMBL" id="MDQ0291540.1"/>
    </source>
</evidence>
<comment type="caution">
    <text evidence="2">The sequence shown here is derived from an EMBL/GenBank/DDBJ whole genome shotgun (WGS) entry which is preliminary data.</text>
</comment>
<dbReference type="Proteomes" id="UP001238163">
    <property type="component" value="Unassembled WGS sequence"/>
</dbReference>
<dbReference type="Pfam" id="PF13229">
    <property type="entry name" value="Beta_helix"/>
    <property type="match status" value="1"/>
</dbReference>
<feature type="domain" description="Right handed beta helix" evidence="1">
    <location>
        <begin position="304"/>
        <end position="460"/>
    </location>
</feature>
<sequence>MAMYDGWSNYDNALTFQAASDALTLEVVAEHRWDSSLERLVTGLAPAQEYSFLAQVETSRGGLVYLQVKRYKDGKEISRKSSKRNWRRKESLQVDFTPGEADRIQLLIRTPTSKDYFGATAKITAMTLKKFAPPQPAELPRFEIVPGYQVASLYLNHLLAEKPEEFSSSVQYRVQGSEQWLDALPMVYIWKEQRTAASILKLQENTAYDVRISFTDKGQEGKVAGRFHTLTPAVPIAKTIELGPDNFHGSLDISAEGAPDGYIRYVAKPGFVLQGDMASGNAITITGARYVILEGLTILGAKVNGISILGSEWIQIRNCDIAGFARVGVQRPDINGTYYENDRRLNNDAGIRIMGSNNVLLEGNYIHDPRGTANSWFHSHPAGPNAVYVGECTAVAIRYNDFVGCDAHRWNDVIEGAGNGSRSGSIYQDAEVCGNYLAFGNDDGIELDGGQSNARFFYNKSEGLLCGVSTAPCLIGPSYLYQNLICDLGDVYGLSGASVKNVYSDPGKGTIFFFNNTIAGPGGGFSSYSGGSEANDMLNGPLKGYARNNVIASTGGPMSSALFTHFRSDFDYSLIGRPGDNETAAKRLREQYGQEMNSVAAPAQFVAEDRADYRLQENSPGWQAGYALPNVMPQATPNMGAYQPGGIDALPYRPLSLQTDTQRLQFTWTPEGIAPQRVELSLREPGEAVSFTIRKNDSLDFLQVEPTAGVVTYGQPLTLNVRIDAAKIPFAKQNSGSFLVRTANGLSRPVSVYVDATAHRALAERDRAQGVIRADVKAQDDGSYVLRFNVPQDGSYYLFAHFTARPSSSIKESYNGQSERAQLYCSRGSRPLWALVGRNSYSGQANRPRKLTAGVHEFVIGAWSRNGTLPSISAAALAEDHNAFALSPFVE</sequence>
<keyword evidence="3" id="KW-1185">Reference proteome</keyword>
<dbReference type="InterPro" id="IPR011050">
    <property type="entry name" value="Pectin_lyase_fold/virulence"/>
</dbReference>
<dbReference type="Gene3D" id="2.160.20.10">
    <property type="entry name" value="Single-stranded right-handed beta-helix, Pectin lyase-like"/>
    <property type="match status" value="1"/>
</dbReference>
<dbReference type="AlphaFoldDB" id="A0AAE3VJG8"/>
<protein>
    <recommendedName>
        <fullName evidence="1">Right handed beta helix domain-containing protein</fullName>
    </recommendedName>
</protein>
<dbReference type="EMBL" id="JAUSVL010000001">
    <property type="protein sequence ID" value="MDQ0291540.1"/>
    <property type="molecule type" value="Genomic_DNA"/>
</dbReference>
<dbReference type="InterPro" id="IPR006626">
    <property type="entry name" value="PbH1"/>
</dbReference>
<dbReference type="InterPro" id="IPR012334">
    <property type="entry name" value="Pectin_lyas_fold"/>
</dbReference>
<accession>A0AAE3VJG8</accession>
<proteinExistence type="predicted"/>
<evidence type="ECO:0000259" key="1">
    <source>
        <dbReference type="Pfam" id="PF13229"/>
    </source>
</evidence>
<reference evidence="2" key="1">
    <citation type="submission" date="2023-07" db="EMBL/GenBank/DDBJ databases">
        <title>Genomic Encyclopedia of Type Strains, Phase IV (KMG-IV): sequencing the most valuable type-strain genomes for metagenomic binning, comparative biology and taxonomic classification.</title>
        <authorList>
            <person name="Goeker M."/>
        </authorList>
    </citation>
    <scope>NUCLEOTIDE SEQUENCE</scope>
    <source>
        <strain evidence="2">DSM 24202</strain>
    </source>
</reference>
<dbReference type="InterPro" id="IPR039448">
    <property type="entry name" value="Beta_helix"/>
</dbReference>
<name>A0AAE3VJG8_9BACT</name>
<organism evidence="2 3">
    <name type="scientific">Oligosphaera ethanolica</name>
    <dbReference type="NCBI Taxonomy" id="760260"/>
    <lineage>
        <taxon>Bacteria</taxon>
        <taxon>Pseudomonadati</taxon>
        <taxon>Lentisphaerota</taxon>
        <taxon>Oligosphaeria</taxon>
        <taxon>Oligosphaerales</taxon>
        <taxon>Oligosphaeraceae</taxon>
        <taxon>Oligosphaera</taxon>
    </lineage>
</organism>
<evidence type="ECO:0000313" key="3">
    <source>
        <dbReference type="Proteomes" id="UP001238163"/>
    </source>
</evidence>
<dbReference type="SUPFAM" id="SSF51126">
    <property type="entry name" value="Pectin lyase-like"/>
    <property type="match status" value="1"/>
</dbReference>